<dbReference type="Proteomes" id="UP001589703">
    <property type="component" value="Unassembled WGS sequence"/>
</dbReference>
<protein>
    <recommendedName>
        <fullName evidence="3">Gamma-glutamylcyclotransferase</fullName>
    </recommendedName>
</protein>
<proteinExistence type="predicted"/>
<evidence type="ECO:0000313" key="2">
    <source>
        <dbReference type="Proteomes" id="UP001589703"/>
    </source>
</evidence>
<comment type="caution">
    <text evidence="1">The sequence shown here is derived from an EMBL/GenBank/DDBJ whole genome shotgun (WGS) entry which is preliminary data.</text>
</comment>
<keyword evidence="2" id="KW-1185">Reference proteome</keyword>
<sequence length="237" mass="25208">MYPGVWPRESGLLVGDRLLPLDRPVHDDRVPVLAVGSNACPAQLRLKLDAAGLATPVPMVRCRVRGVEVGVSAHVSRAGYVAAAPVRAPGVVRELFLLWLDAGQLAAVDAGEGADLPRGNYRRVWLPAPDVEVEPEGGAALPGVFGYVDRHGVVHDGTRGSPRRHPGQRALLTELLLRSARLRALFGDTPEEFCARARADAALCARGTRVLAEEGLVTGSGLERYLRVEGADGGRSP</sequence>
<organism evidence="1 2">
    <name type="scientific">Streptomyces thermocoprophilus</name>
    <dbReference type="NCBI Taxonomy" id="78356"/>
    <lineage>
        <taxon>Bacteria</taxon>
        <taxon>Bacillati</taxon>
        <taxon>Actinomycetota</taxon>
        <taxon>Actinomycetes</taxon>
        <taxon>Kitasatosporales</taxon>
        <taxon>Streptomycetaceae</taxon>
        <taxon>Streptomyces</taxon>
    </lineage>
</organism>
<evidence type="ECO:0008006" key="3">
    <source>
        <dbReference type="Google" id="ProtNLM"/>
    </source>
</evidence>
<dbReference type="EMBL" id="JBHMAR010000002">
    <property type="protein sequence ID" value="MFB9734094.1"/>
    <property type="molecule type" value="Genomic_DNA"/>
</dbReference>
<reference evidence="1 2" key="1">
    <citation type="submission" date="2024-09" db="EMBL/GenBank/DDBJ databases">
        <authorList>
            <person name="Sun Q."/>
            <person name="Mori K."/>
        </authorList>
    </citation>
    <scope>NUCLEOTIDE SEQUENCE [LARGE SCALE GENOMIC DNA]</scope>
    <source>
        <strain evidence="1 2">JCM 10918</strain>
    </source>
</reference>
<dbReference type="RefSeq" id="WP_385858061.1">
    <property type="nucleotide sequence ID" value="NZ_JBHMAR010000002.1"/>
</dbReference>
<gene>
    <name evidence="1" type="ORF">ACFFRO_02865</name>
</gene>
<evidence type="ECO:0000313" key="1">
    <source>
        <dbReference type="EMBL" id="MFB9734094.1"/>
    </source>
</evidence>
<name>A0ABV5V8E9_9ACTN</name>
<accession>A0ABV5V8E9</accession>